<dbReference type="EMBL" id="LT670848">
    <property type="protein sequence ID" value="SHM89255.1"/>
    <property type="molecule type" value="Genomic_DNA"/>
</dbReference>
<dbReference type="RefSeq" id="WP_079735474.1">
    <property type="nucleotide sequence ID" value="NZ_LT670848.1"/>
</dbReference>
<keyword evidence="2" id="KW-1133">Transmembrane helix</keyword>
<keyword evidence="2" id="KW-0812">Transmembrane</keyword>
<protein>
    <submittedName>
        <fullName evidence="3">Uncharacterized protein</fullName>
    </submittedName>
</protein>
<keyword evidence="2" id="KW-0472">Membrane</keyword>
<organism evidence="3 4">
    <name type="scientific">Salegentibacter salegens</name>
    <dbReference type="NCBI Taxonomy" id="143223"/>
    <lineage>
        <taxon>Bacteria</taxon>
        <taxon>Pseudomonadati</taxon>
        <taxon>Bacteroidota</taxon>
        <taxon>Flavobacteriia</taxon>
        <taxon>Flavobacteriales</taxon>
        <taxon>Flavobacteriaceae</taxon>
        <taxon>Salegentibacter</taxon>
    </lineage>
</organism>
<feature type="transmembrane region" description="Helical" evidence="2">
    <location>
        <begin position="296"/>
        <end position="314"/>
    </location>
</feature>
<feature type="transmembrane region" description="Helical" evidence="2">
    <location>
        <begin position="224"/>
        <end position="242"/>
    </location>
</feature>
<reference evidence="4" key="1">
    <citation type="submission" date="2016-11" db="EMBL/GenBank/DDBJ databases">
        <authorList>
            <person name="Varghese N."/>
            <person name="Submissions S."/>
        </authorList>
    </citation>
    <scope>NUCLEOTIDE SEQUENCE [LARGE SCALE GENOMIC DNA]</scope>
    <source>
        <strain evidence="4">ACAM 48</strain>
    </source>
</reference>
<dbReference type="Proteomes" id="UP000190235">
    <property type="component" value="Chromosome I"/>
</dbReference>
<accession>A0A1M7MEQ2</accession>
<name>A0A1M7MEQ2_9FLAO</name>
<gene>
    <name evidence="3" type="ORF">SAMN05878281_2442</name>
</gene>
<sequence>MTVFCNLGLFPNYFENFSEFIEKEKYELTLEKYYIHQYRITEKEHQDHYLMQSYFQNLHLIGLVKELADHSNITAGKLKVYFHRVGNSLILPIEYGVSELENLTLDDVKEMREDIFGGIHKSERSKLFVNELMNIFTNKEKKYSFLIENWSLLKENYYSSFESYLEGFSFEKIKTSSLQYFQELNDKIHETIRKVSNYIFGIPIAFLFLISRLEFSEPSAVKNFSLLGIGYLFILLIYKIFFKSIEESLDSIKNDINRYESKIKHISSLSQIHTELKQLKNNTLENQYNKLKTLRWVTFFIALGLTSLVFYLSWNSVARVWDAFIFFIQSFIQR</sequence>
<proteinExistence type="predicted"/>
<evidence type="ECO:0000256" key="2">
    <source>
        <dbReference type="SAM" id="Phobius"/>
    </source>
</evidence>
<dbReference type="AlphaFoldDB" id="A0A1M7MEQ2"/>
<evidence type="ECO:0000313" key="3">
    <source>
        <dbReference type="EMBL" id="SHM89255.1"/>
    </source>
</evidence>
<keyword evidence="1" id="KW-0175">Coiled coil</keyword>
<evidence type="ECO:0000313" key="4">
    <source>
        <dbReference type="Proteomes" id="UP000190235"/>
    </source>
</evidence>
<feature type="transmembrane region" description="Helical" evidence="2">
    <location>
        <begin position="195"/>
        <end position="212"/>
    </location>
</feature>
<evidence type="ECO:0000256" key="1">
    <source>
        <dbReference type="SAM" id="Coils"/>
    </source>
</evidence>
<keyword evidence="4" id="KW-1185">Reference proteome</keyword>
<feature type="coiled-coil region" evidence="1">
    <location>
        <begin position="242"/>
        <end position="269"/>
    </location>
</feature>
<dbReference type="OrthoDB" id="1427873at2"/>